<dbReference type="Pfam" id="PF02450">
    <property type="entry name" value="LCAT"/>
    <property type="match status" value="2"/>
</dbReference>
<dbReference type="Gene3D" id="3.40.50.1820">
    <property type="entry name" value="alpha/beta hydrolase"/>
    <property type="match status" value="1"/>
</dbReference>
<gene>
    <name evidence="2" type="ORF">IE077_003292</name>
</gene>
<dbReference type="SUPFAM" id="SSF53474">
    <property type="entry name" value="alpha/beta-Hydrolases"/>
    <property type="match status" value="1"/>
</dbReference>
<reference evidence="2 3" key="1">
    <citation type="journal article" date="2020" name="bioRxiv">
        <title>Metabolic contributions of an alphaproteobacterial endosymbiont in the apicomplexan Cardiosporidium cionae.</title>
        <authorList>
            <person name="Hunter E.S."/>
            <person name="Paight C.J."/>
            <person name="Lane C.E."/>
        </authorList>
    </citation>
    <scope>NUCLEOTIDE SEQUENCE [LARGE SCALE GENOMIC DNA]</scope>
    <source>
        <strain evidence="2">ESH_2018</strain>
    </source>
</reference>
<feature type="chain" id="PRO_5045120190" evidence="1">
    <location>
        <begin position="23"/>
        <end position="541"/>
    </location>
</feature>
<comment type="caution">
    <text evidence="2">The sequence shown here is derived from an EMBL/GenBank/DDBJ whole genome shotgun (WGS) entry which is preliminary data.</text>
</comment>
<organism evidence="2 3">
    <name type="scientific">Cardiosporidium cionae</name>
    <dbReference type="NCBI Taxonomy" id="476202"/>
    <lineage>
        <taxon>Eukaryota</taxon>
        <taxon>Sar</taxon>
        <taxon>Alveolata</taxon>
        <taxon>Apicomplexa</taxon>
        <taxon>Aconoidasida</taxon>
        <taxon>Nephromycida</taxon>
        <taxon>Cardiosporidium</taxon>
    </lineage>
</organism>
<keyword evidence="3" id="KW-1185">Reference proteome</keyword>
<dbReference type="InterPro" id="IPR029058">
    <property type="entry name" value="AB_hydrolase_fold"/>
</dbReference>
<keyword evidence="1" id="KW-0732">Signal</keyword>
<feature type="signal peptide" evidence="1">
    <location>
        <begin position="1"/>
        <end position="22"/>
    </location>
</feature>
<name>A0ABQ7J8L3_9APIC</name>
<evidence type="ECO:0000313" key="2">
    <source>
        <dbReference type="EMBL" id="KAF8820317.1"/>
    </source>
</evidence>
<protein>
    <submittedName>
        <fullName evidence="2">Phosphatidylcholine-sterol O-acyltransferase</fullName>
    </submittedName>
</protein>
<evidence type="ECO:0000256" key="1">
    <source>
        <dbReference type="SAM" id="SignalP"/>
    </source>
</evidence>
<evidence type="ECO:0000313" key="3">
    <source>
        <dbReference type="Proteomes" id="UP000823046"/>
    </source>
</evidence>
<accession>A0ABQ7J8L3</accession>
<dbReference type="Proteomes" id="UP000823046">
    <property type="component" value="Unassembled WGS sequence"/>
</dbReference>
<proteinExistence type="predicted"/>
<dbReference type="PANTHER" id="PTHR11440">
    <property type="entry name" value="LECITHIN-CHOLESTEROL ACYLTRANSFERASE-RELATED"/>
    <property type="match status" value="1"/>
</dbReference>
<dbReference type="EMBL" id="JADAQX010000418">
    <property type="protein sequence ID" value="KAF8820317.1"/>
    <property type="molecule type" value="Genomic_DNA"/>
</dbReference>
<dbReference type="InterPro" id="IPR003386">
    <property type="entry name" value="LACT/PDAT_acylTrfase"/>
</dbReference>
<sequence length="541" mass="60897">MRRCNLIILVLFYLQYFNCRVAFSFLTQVESNQTDPQSSPWLNFSSTEFHSDFPLAFTSKFLPYNITALAAAPGTLPAFRVEEVLFSLKDRQNLEKNGGISSQGLYSQRSTASSVQKKRIGEQNIYMLGTDGIQKASTLFIPGLGGSGLYASFTGSSLPSCSKLPVFQPTKRLWLPSQIMFAGKKKQRCWIQKLMLDYNSTTNLYKPLQGSSINAGTEGSTREMEYLDYVLNLGFPGTDYLFKLVDSFIDFKIQTYGFSYDWRYPPWQLDWKEAIRLIESVVRDSKEKVHLIAHSYGAVIINYFLTTVVDQEWKNEYINSFTSIGGAFGGTPFVVHALLSGFNPLENSQWEDLTKFEITGDLLLRLERSFGSLYVMQPNEEVFGADLPLVTIKSLSTIANEENSVNDKSNSSVYTSKNWTLLLPPVFRERAVLAGEMLGSKALKDPQVPVHCIWSRTAEAETEMSFEYTTHNISYDSRIKINRGEGDGTLPIKSASWCTTWASTVFSMEVANFSHGALLKSNELQNILLPLVSNRNLEAVD</sequence>